<dbReference type="AlphaFoldDB" id="A0A835SKJ9"/>
<evidence type="ECO:0000313" key="3">
    <source>
        <dbReference type="Proteomes" id="UP000650467"/>
    </source>
</evidence>
<reference evidence="2" key="1">
    <citation type="journal article" date="2020" name="bioRxiv">
        <title>Comparative genomics of Chlamydomonas.</title>
        <authorList>
            <person name="Craig R.J."/>
            <person name="Hasan A.R."/>
            <person name="Ness R.W."/>
            <person name="Keightley P.D."/>
        </authorList>
    </citation>
    <scope>NUCLEOTIDE SEQUENCE</scope>
    <source>
        <strain evidence="2">SAG 7.73</strain>
    </source>
</reference>
<feature type="compositionally biased region" description="Low complexity" evidence="1">
    <location>
        <begin position="521"/>
        <end position="533"/>
    </location>
</feature>
<keyword evidence="3" id="KW-1185">Reference proteome</keyword>
<protein>
    <submittedName>
        <fullName evidence="2">Uncharacterized protein</fullName>
    </submittedName>
</protein>
<organism evidence="2 3">
    <name type="scientific">Chlamydomonas incerta</name>
    <dbReference type="NCBI Taxonomy" id="51695"/>
    <lineage>
        <taxon>Eukaryota</taxon>
        <taxon>Viridiplantae</taxon>
        <taxon>Chlorophyta</taxon>
        <taxon>core chlorophytes</taxon>
        <taxon>Chlorophyceae</taxon>
        <taxon>CS clade</taxon>
        <taxon>Chlamydomonadales</taxon>
        <taxon>Chlamydomonadaceae</taxon>
        <taxon>Chlamydomonas</taxon>
    </lineage>
</organism>
<feature type="region of interest" description="Disordered" evidence="1">
    <location>
        <begin position="473"/>
        <end position="583"/>
    </location>
</feature>
<proteinExistence type="predicted"/>
<dbReference type="Proteomes" id="UP000650467">
    <property type="component" value="Unassembled WGS sequence"/>
</dbReference>
<feature type="compositionally biased region" description="Basic and acidic residues" evidence="1">
    <location>
        <begin position="505"/>
        <end position="515"/>
    </location>
</feature>
<gene>
    <name evidence="2" type="ORF">HXX76_014861</name>
</gene>
<evidence type="ECO:0000313" key="2">
    <source>
        <dbReference type="EMBL" id="KAG2424039.1"/>
    </source>
</evidence>
<name>A0A835SKJ9_CHLIN</name>
<dbReference type="EMBL" id="JAEHOC010000070">
    <property type="protein sequence ID" value="KAG2424039.1"/>
    <property type="molecule type" value="Genomic_DNA"/>
</dbReference>
<accession>A0A835SKJ9</accession>
<evidence type="ECO:0000256" key="1">
    <source>
        <dbReference type="SAM" id="MobiDB-lite"/>
    </source>
</evidence>
<comment type="caution">
    <text evidence="2">The sequence shown here is derived from an EMBL/GenBank/DDBJ whole genome shotgun (WGS) entry which is preliminary data.</text>
</comment>
<sequence>MGGDVFAKAFAGGGPRKNVREENNQRDRVSAVRTAFGAERFDSLVAAAKQRPGTARYPHVAERLRAVADGGHSTSIRLWQVAPGASEMEKAALYQTLNQAGRDLAAVHSGAAAVAVTTGIEMYSALTVGNNCAVDAMATLRSTLDARRCAMEGSGQVFDGFMDPTVEAVGRAGAEPSPDGVSDALSVALEDMRQQLVKEAVCCLDVSPAVVQRLTGLAHMDVSDLVSALQAPLPPPHPGEDASAAVKEAYQAQAKCRELHQSLFGVMAASRHVPIALYSGTQDGDGVVTVQAQLFTGGQQLVGRRWGAQVQAPGAGAGSSSSSAAAQEAEGMSQGVDALDMLCVANWAGHYYAAVPASAINILLPSAEDLASVGASGGCTADSGLKQLGRPFNMAMLPSHQRQLLEEVSASAYVNEGRVVPLAARSVTPAAVRAGFLDDVDLRLSCEDLAAICGSGEEGWIPSILGHNCRSPAREEGTMRSRGTKIAASGGGFSALADCDPGDVPPERQVYEKQRSGKGTAQRGAPQPQRGQGASSGVEKSRKRTGSLRGAGAASTGSPVVSAGKRQRHCERQHEGDTATANNVRTAVVAEPAPSPIMGETHRGHESGGNGMAPGAATGLMHGEAGVAGGGAYDYGGYAPAGLHSGADAVTAAHQVVMSNIAWAATQATHVTTS</sequence>